<gene>
    <name evidence="2" type="ORF">Lalb_Chr00c29g0408191</name>
</gene>
<dbReference type="AlphaFoldDB" id="A0A6A4N174"/>
<name>A0A6A4N174_LUPAL</name>
<keyword evidence="2" id="KW-0496">Mitochondrion</keyword>
<keyword evidence="3" id="KW-1185">Reference proteome</keyword>
<organism evidence="2 3">
    <name type="scientific">Lupinus albus</name>
    <name type="common">White lupine</name>
    <name type="synonym">Lupinus termis</name>
    <dbReference type="NCBI Taxonomy" id="3870"/>
    <lineage>
        <taxon>Eukaryota</taxon>
        <taxon>Viridiplantae</taxon>
        <taxon>Streptophyta</taxon>
        <taxon>Embryophyta</taxon>
        <taxon>Tracheophyta</taxon>
        <taxon>Spermatophyta</taxon>
        <taxon>Magnoliopsida</taxon>
        <taxon>eudicotyledons</taxon>
        <taxon>Gunneridae</taxon>
        <taxon>Pentapetalae</taxon>
        <taxon>rosids</taxon>
        <taxon>fabids</taxon>
        <taxon>Fabales</taxon>
        <taxon>Fabaceae</taxon>
        <taxon>Papilionoideae</taxon>
        <taxon>50 kb inversion clade</taxon>
        <taxon>genistoids sensu lato</taxon>
        <taxon>core genistoids</taxon>
        <taxon>Genisteae</taxon>
        <taxon>Lupinus</taxon>
    </lineage>
</organism>
<dbReference type="EMBL" id="WOCE01000054">
    <property type="protein sequence ID" value="KAE9584260.1"/>
    <property type="molecule type" value="Genomic_DNA"/>
</dbReference>
<sequence>MKAHRRAKARQAYPSSKQAQVYARRPRSCPPDLSKFKELGYIKDPILKWKPNRTVGGSL</sequence>
<comment type="caution">
    <text evidence="2">The sequence shown here is derived from an EMBL/GenBank/DDBJ whole genome shotgun (WGS) entry which is preliminary data.</text>
</comment>
<feature type="region of interest" description="Disordered" evidence="1">
    <location>
        <begin position="1"/>
        <end position="28"/>
    </location>
</feature>
<accession>A0A6A4N174</accession>
<geneLocation type="mitochondrion" evidence="2"/>
<dbReference type="Proteomes" id="UP000447434">
    <property type="component" value="Unassembled WGS sequence"/>
</dbReference>
<reference evidence="3" key="1">
    <citation type="journal article" date="2020" name="Nat. Commun.">
        <title>Genome sequence of the cluster root forming white lupin.</title>
        <authorList>
            <person name="Hufnagel B."/>
            <person name="Marques A."/>
            <person name="Soriano A."/>
            <person name="Marques L."/>
            <person name="Divol F."/>
            <person name="Doumas P."/>
            <person name="Sallet E."/>
            <person name="Mancinotti D."/>
            <person name="Carrere S."/>
            <person name="Marande W."/>
            <person name="Arribat S."/>
            <person name="Keller J."/>
            <person name="Huneau C."/>
            <person name="Blein T."/>
            <person name="Aime D."/>
            <person name="Laguerre M."/>
            <person name="Taylor J."/>
            <person name="Schubert V."/>
            <person name="Nelson M."/>
            <person name="Geu-Flores F."/>
            <person name="Crespi M."/>
            <person name="Gallardo-Guerrero K."/>
            <person name="Delaux P.-M."/>
            <person name="Salse J."/>
            <person name="Berges H."/>
            <person name="Guyot R."/>
            <person name="Gouzy J."/>
            <person name="Peret B."/>
        </authorList>
    </citation>
    <scope>NUCLEOTIDE SEQUENCE [LARGE SCALE GENOMIC DNA]</scope>
    <source>
        <strain evidence="3">cv. Amiga</strain>
    </source>
</reference>
<evidence type="ECO:0000313" key="2">
    <source>
        <dbReference type="EMBL" id="KAE9584260.1"/>
    </source>
</evidence>
<protein>
    <submittedName>
        <fullName evidence="2">Uncharacterized protein</fullName>
    </submittedName>
</protein>
<proteinExistence type="predicted"/>
<evidence type="ECO:0000256" key="1">
    <source>
        <dbReference type="SAM" id="MobiDB-lite"/>
    </source>
</evidence>
<evidence type="ECO:0000313" key="3">
    <source>
        <dbReference type="Proteomes" id="UP000447434"/>
    </source>
</evidence>